<dbReference type="FunCoup" id="A0A6P9A7K3">
    <property type="interactions" value="1781"/>
</dbReference>
<dbReference type="PANTHER" id="PTHR45841">
    <property type="entry name" value="MRNA TURNOVER PROTEIN 4 MRTO4"/>
    <property type="match status" value="1"/>
</dbReference>
<dbReference type="GO" id="GO:0000956">
    <property type="term" value="P:nuclear-transcribed mRNA catabolic process"/>
    <property type="evidence" value="ECO:0007669"/>
    <property type="project" value="TreeGrafter"/>
</dbReference>
<feature type="domain" description="Large ribosomal subunit protein uL10-like insertion" evidence="8">
    <location>
        <begin position="126"/>
        <end position="195"/>
    </location>
</feature>
<dbReference type="Proteomes" id="UP000515158">
    <property type="component" value="Unplaced"/>
</dbReference>
<comment type="subunit">
    <text evidence="3 6">Associates with the pre-60S ribosomal particle.</text>
</comment>
<evidence type="ECO:0000256" key="5">
    <source>
        <dbReference type="ARBA" id="ARBA00023242"/>
    </source>
</evidence>
<dbReference type="SUPFAM" id="SSF160369">
    <property type="entry name" value="Ribosomal protein L10-like"/>
    <property type="match status" value="1"/>
</dbReference>
<dbReference type="RefSeq" id="XP_034253958.1">
    <property type="nucleotide sequence ID" value="XM_034398067.1"/>
</dbReference>
<comment type="function">
    <text evidence="1 6">Component of the ribosome assembly machinery. Nuclear paralog of the ribosomal protein P0, it binds pre-60S subunits at an early stage of assembly in the nucleolus, and is replaced by P0 in cytoplasmic pre-60S subunits and mature 80S ribosomes.</text>
</comment>
<feature type="compositionally biased region" description="Acidic residues" evidence="7">
    <location>
        <begin position="239"/>
        <end position="259"/>
    </location>
</feature>
<comment type="subcellular location">
    <subcellularLocation>
        <location evidence="6">Cytoplasm</location>
    </subcellularLocation>
    <subcellularLocation>
        <location evidence="6">Nucleus</location>
        <location evidence="6">Nucleolus</location>
    </subcellularLocation>
</comment>
<dbReference type="InParanoid" id="A0A6P9A7K3"/>
<dbReference type="FunFam" id="3.30.70.1730:FF:000005">
    <property type="entry name" value="Ribosome assembly factor mrt4"/>
    <property type="match status" value="1"/>
</dbReference>
<dbReference type="KEGG" id="tpal:117652880"/>
<dbReference type="GO" id="GO:0005737">
    <property type="term" value="C:cytoplasm"/>
    <property type="evidence" value="ECO:0007669"/>
    <property type="project" value="UniProtKB-SubCell"/>
</dbReference>
<name>A0A6P9A7K3_THRPL</name>
<dbReference type="Gene3D" id="3.30.70.1730">
    <property type="match status" value="1"/>
</dbReference>
<evidence type="ECO:0000313" key="9">
    <source>
        <dbReference type="Proteomes" id="UP000515158"/>
    </source>
</evidence>
<keyword evidence="9" id="KW-1185">Reference proteome</keyword>
<evidence type="ECO:0000256" key="1">
    <source>
        <dbReference type="ARBA" id="ARBA00004046"/>
    </source>
</evidence>
<dbReference type="CDD" id="cd05796">
    <property type="entry name" value="Ribosomal_P0_like"/>
    <property type="match status" value="1"/>
</dbReference>
<dbReference type="GO" id="GO:0003723">
    <property type="term" value="F:RNA binding"/>
    <property type="evidence" value="ECO:0007669"/>
    <property type="project" value="TreeGrafter"/>
</dbReference>
<dbReference type="Gene3D" id="3.90.105.20">
    <property type="match status" value="1"/>
</dbReference>
<dbReference type="AlphaFoldDB" id="A0A6P9A7K3"/>
<evidence type="ECO:0000256" key="3">
    <source>
        <dbReference type="ARBA" id="ARBA00011117"/>
    </source>
</evidence>
<dbReference type="InterPro" id="IPR043141">
    <property type="entry name" value="Ribosomal_uL10-like_sf"/>
</dbReference>
<reference evidence="10" key="1">
    <citation type="submission" date="2025-08" db="UniProtKB">
        <authorList>
            <consortium name="RefSeq"/>
        </authorList>
    </citation>
    <scope>IDENTIFICATION</scope>
    <source>
        <tissue evidence="10">Total insect</tissue>
    </source>
</reference>
<dbReference type="GeneID" id="117652880"/>
<dbReference type="FunFam" id="3.90.105.20:FF:000003">
    <property type="entry name" value="Ribosome assembly factor mrt4"/>
    <property type="match status" value="1"/>
</dbReference>
<keyword evidence="4 6" id="KW-0963">Cytoplasm</keyword>
<evidence type="ECO:0000313" key="10">
    <source>
        <dbReference type="RefSeq" id="XP_034253958.1"/>
    </source>
</evidence>
<dbReference type="GO" id="GO:0006364">
    <property type="term" value="P:rRNA processing"/>
    <property type="evidence" value="ECO:0007669"/>
    <property type="project" value="TreeGrafter"/>
</dbReference>
<dbReference type="Pfam" id="PF00466">
    <property type="entry name" value="Ribosomal_L10"/>
    <property type="match status" value="1"/>
</dbReference>
<dbReference type="Pfam" id="PF17777">
    <property type="entry name" value="RL10P_insert"/>
    <property type="match status" value="1"/>
</dbReference>
<evidence type="ECO:0000256" key="6">
    <source>
        <dbReference type="RuleBase" id="RU364039"/>
    </source>
</evidence>
<dbReference type="InterPro" id="IPR040637">
    <property type="entry name" value="Ribosomal_uL10-like_insert"/>
</dbReference>
<dbReference type="OrthoDB" id="10262308at2759"/>
<dbReference type="InterPro" id="IPR033867">
    <property type="entry name" value="Mrt4"/>
</dbReference>
<keyword evidence="5 6" id="KW-0539">Nucleus</keyword>
<organism evidence="10">
    <name type="scientific">Thrips palmi</name>
    <name type="common">Melon thrips</name>
    <dbReference type="NCBI Taxonomy" id="161013"/>
    <lineage>
        <taxon>Eukaryota</taxon>
        <taxon>Metazoa</taxon>
        <taxon>Ecdysozoa</taxon>
        <taxon>Arthropoda</taxon>
        <taxon>Hexapoda</taxon>
        <taxon>Insecta</taxon>
        <taxon>Pterygota</taxon>
        <taxon>Neoptera</taxon>
        <taxon>Paraneoptera</taxon>
        <taxon>Thysanoptera</taxon>
        <taxon>Terebrantia</taxon>
        <taxon>Thripoidea</taxon>
        <taxon>Thripidae</taxon>
        <taxon>Thrips</taxon>
    </lineage>
</organism>
<protein>
    <recommendedName>
        <fullName evidence="6">Ribosome assembly factor mrt4</fullName>
    </recommendedName>
</protein>
<gene>
    <name evidence="10" type="primary">LOC117652880</name>
</gene>
<dbReference type="GO" id="GO:0000027">
    <property type="term" value="P:ribosomal large subunit assembly"/>
    <property type="evidence" value="ECO:0007669"/>
    <property type="project" value="InterPro"/>
</dbReference>
<keyword evidence="6" id="KW-0690">Ribosome biogenesis</keyword>
<accession>A0A6P9A7K3</accession>
<dbReference type="CTD" id="36058"/>
<feature type="region of interest" description="Disordered" evidence="7">
    <location>
        <begin position="230"/>
        <end position="259"/>
    </location>
</feature>
<evidence type="ECO:0000256" key="2">
    <source>
        <dbReference type="ARBA" id="ARBA00008889"/>
    </source>
</evidence>
<dbReference type="InterPro" id="IPR001790">
    <property type="entry name" value="Ribosomal_uL10"/>
</dbReference>
<dbReference type="PANTHER" id="PTHR45841:SF1">
    <property type="entry name" value="MRNA TURNOVER PROTEIN 4 HOMOLOG"/>
    <property type="match status" value="1"/>
</dbReference>
<evidence type="ECO:0000256" key="7">
    <source>
        <dbReference type="SAM" id="MobiDB-lite"/>
    </source>
</evidence>
<dbReference type="GO" id="GO:0005730">
    <property type="term" value="C:nucleolus"/>
    <property type="evidence" value="ECO:0007669"/>
    <property type="project" value="UniProtKB-SubCell"/>
</dbReference>
<dbReference type="InterPro" id="IPR051742">
    <property type="entry name" value="Ribosome_Assembly_uL10"/>
</dbReference>
<evidence type="ECO:0000256" key="4">
    <source>
        <dbReference type="ARBA" id="ARBA00022490"/>
    </source>
</evidence>
<proteinExistence type="inferred from homology"/>
<evidence type="ECO:0000259" key="8">
    <source>
        <dbReference type="Pfam" id="PF17777"/>
    </source>
</evidence>
<dbReference type="GO" id="GO:0030687">
    <property type="term" value="C:preribosome, large subunit precursor"/>
    <property type="evidence" value="ECO:0007669"/>
    <property type="project" value="TreeGrafter"/>
</dbReference>
<sequence length="259" mass="30211">MPKSKRDVKISLTKTKPKDLQFKQQKIEELRQCVEQYERIFVFSVENMRNTKLKDLRNDWRDDSRFYFGKNKIMQLGFGRNKADELYPNLHKLSKRLVSQCGLLFTNKSKHEIVDFFKNFREPDFARSGFVATEDVVLPAGPLEEFSFAMEPQLRQWGMPTSLQRGVVTLLQDYQLCKKGSVLTPEKARILKLLGRTMAEFHVTLKCMWEKSTGKLQRFESKKASIGGEDDFSLRMEADEKENDAEGDDDNRMDDSNID</sequence>
<comment type="similarity">
    <text evidence="2 6">Belongs to the universal ribosomal protein uL10 family.</text>
</comment>
<dbReference type="InterPro" id="IPR043164">
    <property type="entry name" value="Ribosomal_uL10-like_insert_sf"/>
</dbReference>